<evidence type="ECO:0000313" key="1">
    <source>
        <dbReference type="EMBL" id="KAK2084361.1"/>
    </source>
</evidence>
<dbReference type="Proteomes" id="UP001266305">
    <property type="component" value="Unassembled WGS sequence"/>
</dbReference>
<accession>A0ABQ9THZ1</accession>
<name>A0ABQ9THZ1_SAGOE</name>
<reference evidence="1 2" key="1">
    <citation type="submission" date="2023-05" db="EMBL/GenBank/DDBJ databases">
        <title>B98-5 Cell Line De Novo Hybrid Assembly: An Optical Mapping Approach.</title>
        <authorList>
            <person name="Kananen K."/>
            <person name="Auerbach J.A."/>
            <person name="Kautto E."/>
            <person name="Blachly J.S."/>
        </authorList>
    </citation>
    <scope>NUCLEOTIDE SEQUENCE [LARGE SCALE GENOMIC DNA]</scope>
    <source>
        <strain evidence="1">B95-8</strain>
        <tissue evidence="1">Cell line</tissue>
    </source>
</reference>
<keyword evidence="2" id="KW-1185">Reference proteome</keyword>
<proteinExistence type="predicted"/>
<organism evidence="1 2">
    <name type="scientific">Saguinus oedipus</name>
    <name type="common">Cotton-top tamarin</name>
    <name type="synonym">Oedipomidas oedipus</name>
    <dbReference type="NCBI Taxonomy" id="9490"/>
    <lineage>
        <taxon>Eukaryota</taxon>
        <taxon>Metazoa</taxon>
        <taxon>Chordata</taxon>
        <taxon>Craniata</taxon>
        <taxon>Vertebrata</taxon>
        <taxon>Euteleostomi</taxon>
        <taxon>Mammalia</taxon>
        <taxon>Eutheria</taxon>
        <taxon>Euarchontoglires</taxon>
        <taxon>Primates</taxon>
        <taxon>Haplorrhini</taxon>
        <taxon>Platyrrhini</taxon>
        <taxon>Cebidae</taxon>
        <taxon>Callitrichinae</taxon>
        <taxon>Saguinus</taxon>
    </lineage>
</organism>
<evidence type="ECO:0000313" key="2">
    <source>
        <dbReference type="Proteomes" id="UP001266305"/>
    </source>
</evidence>
<dbReference type="EMBL" id="JASSZA010000022">
    <property type="protein sequence ID" value="KAK2084361.1"/>
    <property type="molecule type" value="Genomic_DNA"/>
</dbReference>
<protein>
    <submittedName>
        <fullName evidence="1">Uncharacterized protein</fullName>
    </submittedName>
</protein>
<comment type="caution">
    <text evidence="1">The sequence shown here is derived from an EMBL/GenBank/DDBJ whole genome shotgun (WGS) entry which is preliminary data.</text>
</comment>
<gene>
    <name evidence="1" type="ORF">P7K49_037394</name>
</gene>
<sequence>MGHSSSLIPAQRLTGFCRQKEEREVCSKTPMVKNPFPKPDTTPFPSGPLFWTGFTVGYFSASDPHPPREDLRLSVDFCSPPALQQGPCQRRRFLISSSRSQVEAPKQRLDFWFQGMSDQAR</sequence>